<dbReference type="DisGeNET" id="83546"/>
<feature type="region of interest" description="Disordered" evidence="1">
    <location>
        <begin position="74"/>
        <end position="102"/>
    </location>
</feature>
<dbReference type="EMBL" id="CH471106">
    <property type="protein sequence ID" value="EAW84316.1"/>
    <property type="molecule type" value="Genomic_DNA"/>
</dbReference>
<dbReference type="BioGRID-ORCS" id="83546">
    <property type="hits" value="21 hits in 1157 CRISPR screens"/>
</dbReference>
<accession>Q8N210</accession>
<evidence type="ECO:0000256" key="1">
    <source>
        <dbReference type="SAM" id="MobiDB-lite"/>
    </source>
</evidence>
<organism evidence="2">
    <name type="scientific">Homo sapiens</name>
    <name type="common">Human</name>
    <dbReference type="NCBI Taxonomy" id="9606"/>
    <lineage>
        <taxon>Eukaryota</taxon>
        <taxon>Metazoa</taxon>
        <taxon>Chordata</taxon>
        <taxon>Craniata</taxon>
        <taxon>Vertebrata</taxon>
        <taxon>Euteleostomi</taxon>
        <taxon>Mammalia</taxon>
        <taxon>Eutheria</taxon>
        <taxon>Euarchontoglires</taxon>
        <taxon>Primates</taxon>
        <taxon>Haplorrhini</taxon>
        <taxon>Catarrhini</taxon>
        <taxon>Hominidae</taxon>
        <taxon>Homo</taxon>
    </lineage>
</organism>
<feature type="region of interest" description="Disordered" evidence="1">
    <location>
        <begin position="180"/>
        <end position="224"/>
    </location>
</feature>
<dbReference type="CTD" id="83546"/>
<dbReference type="GeneID" id="83546"/>
<dbReference type="AlphaFoldDB" id="Q8N210"/>
<dbReference type="PANTHER" id="PTHR12138:SF133">
    <property type="entry name" value="SECRETED PROTEIN"/>
    <property type="match status" value="1"/>
</dbReference>
<reference evidence="3" key="1">
    <citation type="journal article" date="2001" name="Science">
        <title>The sequence of the human genome.</title>
        <authorList>
            <person name="Venter J.C."/>
            <person name="Adams M.D."/>
            <person name="Myers E.W."/>
            <person name="Li P.W."/>
            <person name="Mural R.J."/>
            <person name="Sutton G.G."/>
            <person name="Smith H.O."/>
            <person name="Yandell M."/>
            <person name="Evans C.A."/>
            <person name="Holt R.A."/>
            <person name="Gocayne J.D."/>
            <person name="Amanatides P."/>
            <person name="Ballew R.M."/>
            <person name="Huson D.H."/>
            <person name="Wortman J.R."/>
            <person name="Zhang Q."/>
            <person name="Kodira C.D."/>
            <person name="Zheng X.H."/>
            <person name="Chen L."/>
            <person name="Skupski M."/>
            <person name="Subramanian G."/>
            <person name="Thomas P.D."/>
            <person name="Zhang J."/>
            <person name="Gabor Miklos G.L."/>
            <person name="Nelson C."/>
            <person name="Broder S."/>
            <person name="Clark A.G."/>
            <person name="Nadeau J."/>
            <person name="McKusick V.A."/>
            <person name="Zinder N."/>
            <person name="Levine A.J."/>
            <person name="Roberts R.J."/>
            <person name="Simon M."/>
            <person name="Slayman C."/>
            <person name="Hunkapiller M."/>
            <person name="Bolanos R."/>
            <person name="Delcher A."/>
            <person name="Dew I."/>
            <person name="Fasulo D."/>
            <person name="Flanigan M."/>
            <person name="Florea L."/>
            <person name="Halpern A."/>
            <person name="Hannenhalli S."/>
            <person name="Kravitz S."/>
            <person name="Levy S."/>
            <person name="Mobarry C."/>
            <person name="Reinert K."/>
            <person name="Remington K."/>
            <person name="Abu-Threideh J."/>
            <person name="Beasley E."/>
            <person name="Biddick K."/>
            <person name="Bonazzi V."/>
            <person name="Brandon R."/>
            <person name="Cargill M."/>
            <person name="Chandramouliswaran I."/>
            <person name="Charlab R."/>
            <person name="Chaturvedi K."/>
            <person name="Deng Z."/>
            <person name="Di Francesco V."/>
            <person name="Dunn P."/>
            <person name="Eilbeck K."/>
            <person name="Evangelista C."/>
            <person name="Gabrielian A.E."/>
            <person name="Gan W."/>
            <person name="Ge W."/>
            <person name="Gong F."/>
            <person name="Gu Z."/>
            <person name="Guan P."/>
            <person name="Heiman T.J."/>
            <person name="Higgins M.E."/>
            <person name="Ji R.R."/>
            <person name="Ke Z."/>
            <person name="Ketchum K.A."/>
            <person name="Lai Z."/>
            <person name="Lei Y."/>
            <person name="Li Z."/>
            <person name="Li J."/>
            <person name="Liang Y."/>
            <person name="Lin X."/>
            <person name="Lu F."/>
            <person name="Merkulov G.V."/>
            <person name="Milshina N."/>
            <person name="Moore H.M."/>
            <person name="Naik A.K."/>
            <person name="Narayan V.A."/>
            <person name="Neelam B."/>
            <person name="Nusskern D."/>
            <person name="Rusch D.B."/>
            <person name="Salzberg S."/>
            <person name="Shao W."/>
            <person name="Shue B."/>
            <person name="Sun J."/>
            <person name="Wang Z."/>
            <person name="Wang A."/>
            <person name="Wang X."/>
            <person name="Wang J."/>
            <person name="Wei M."/>
            <person name="Wides R."/>
            <person name="Xiao C."/>
            <person name="Yan C."/>
            <person name="Yao A."/>
            <person name="Ye J."/>
            <person name="Zhan M."/>
            <person name="Zhang W."/>
            <person name="Zhang H."/>
            <person name="Zhao Q."/>
            <person name="Zheng L."/>
            <person name="Zhong F."/>
            <person name="Zhong W."/>
            <person name="Zhu S."/>
            <person name="Zhao S."/>
            <person name="Gilbert D."/>
            <person name="Baumhueter S."/>
            <person name="Spier G."/>
            <person name="Carter C."/>
            <person name="Cravchik A."/>
            <person name="Woodage T."/>
            <person name="Ali F."/>
            <person name="An H."/>
            <person name="Awe A."/>
            <person name="Baldwin D."/>
            <person name="Baden H."/>
            <person name="Barnstead M."/>
            <person name="Barrow I."/>
            <person name="Beeson K."/>
            <person name="Busam D."/>
            <person name="Carver A."/>
            <person name="Center A."/>
            <person name="Cheng M.L."/>
            <person name="Curry L."/>
            <person name="Danaher S."/>
            <person name="Davenport L."/>
            <person name="Desilets R."/>
            <person name="Dietz S."/>
            <person name="Dodson K."/>
            <person name="Doup L."/>
            <person name="Ferriera S."/>
            <person name="Garg N."/>
            <person name="Gluecksmann A."/>
            <person name="Hart B."/>
            <person name="Haynes J."/>
            <person name="Haynes C."/>
            <person name="Heiner C."/>
            <person name="Hladun S."/>
            <person name="Hostin D."/>
            <person name="Houck J."/>
            <person name="Howland T."/>
            <person name="Ibegwam C."/>
            <person name="Johnson J."/>
            <person name="Kalush F."/>
            <person name="Kline L."/>
            <person name="Koduru S."/>
            <person name="Love A."/>
            <person name="Mann F."/>
            <person name="May D."/>
            <person name="McCawley S."/>
            <person name="McIntosh T."/>
            <person name="McMullen I."/>
            <person name="Moy M."/>
            <person name="Moy L."/>
            <person name="Murphy B."/>
            <person name="Nelson K."/>
            <person name="Pfannkoch C."/>
            <person name="Pratts E."/>
            <person name="Puri V."/>
            <person name="Qureshi H."/>
            <person name="Reardon M."/>
            <person name="Rodriguez R."/>
            <person name="Rogers Y.H."/>
            <person name="Romblad D."/>
            <person name="Ruhfel B."/>
            <person name="Scott R."/>
            <person name="Sitter C."/>
            <person name="Smallwood M."/>
            <person name="Stewart E."/>
            <person name="Strong R."/>
            <person name="Suh E."/>
            <person name="Thomas R."/>
            <person name="Tint N.N."/>
            <person name="Tse S."/>
            <person name="Vech C."/>
            <person name="Wang G."/>
            <person name="Wetter J."/>
            <person name="Williams S."/>
            <person name="Williams M."/>
            <person name="Windsor S."/>
            <person name="Winn-Deen E."/>
            <person name="Wolfe K."/>
            <person name="Zaveri J."/>
            <person name="Zaveri K."/>
            <person name="Abril J.F."/>
            <person name="Guigo R."/>
            <person name="Campbell M.J."/>
            <person name="Sjolander K.V."/>
            <person name="Karlak B."/>
            <person name="Kejariwal A."/>
            <person name="Mi H."/>
            <person name="Lazareva B."/>
            <person name="Hatton T."/>
            <person name="Narechania A."/>
            <person name="Diemer K."/>
            <person name="Muruganujan A."/>
            <person name="Guo N."/>
            <person name="Sato S."/>
            <person name="Bafna V."/>
            <person name="Istrail S."/>
            <person name="Lippert R."/>
            <person name="Schwartz R."/>
            <person name="Walenz B."/>
            <person name="Yooseph S."/>
            <person name="Allen D."/>
            <person name="Basu A."/>
            <person name="Baxendale J."/>
            <person name="Blick L."/>
            <person name="Caminha M."/>
            <person name="Carnes-Stine J."/>
            <person name="Caulk P."/>
            <person name="Chiang Y.H."/>
            <person name="Coyne M."/>
            <person name="Dahlke C."/>
            <person name="Mays A."/>
            <person name="Dombroski M."/>
            <person name="Donnelly M."/>
            <person name="Ely D."/>
            <person name="Esparham S."/>
            <person name="Fosler C."/>
            <person name="Gire H."/>
            <person name="Glanowski S."/>
            <person name="Glasser K."/>
            <person name="Glodek A."/>
            <person name="Gorokhov M."/>
            <person name="Graham K."/>
            <person name="Gropman B."/>
            <person name="Harris M."/>
            <person name="Heil J."/>
            <person name="Henderson S."/>
            <person name="Hoover J."/>
            <person name="Jennings D."/>
            <person name="Jordan C."/>
            <person name="Jordan J."/>
            <person name="Kasha J."/>
            <person name="Kagan L."/>
            <person name="Kraft C."/>
            <person name="Levitsky A."/>
            <person name="Lewis M."/>
            <person name="Liu X."/>
            <person name="Lopez J."/>
            <person name="Ma D."/>
            <person name="Majoros W."/>
            <person name="McDaniel J."/>
            <person name="Murphy S."/>
            <person name="Newman M."/>
            <person name="Nguyen T."/>
            <person name="Nguyen N."/>
            <person name="Nodell M."/>
            <person name="Pan S."/>
            <person name="Peck J."/>
            <person name="Peterson M."/>
            <person name="Rowe W."/>
            <person name="Sanders R."/>
            <person name="Scott J."/>
            <person name="Simpson M."/>
            <person name="Smith T."/>
            <person name="Sprague A."/>
            <person name="Stockwell T."/>
            <person name="Turner R."/>
            <person name="Venter E."/>
            <person name="Wang M."/>
            <person name="Wen M."/>
            <person name="Wu D."/>
            <person name="Wu M."/>
            <person name="Xia A."/>
            <person name="Zandieh A."/>
            <person name="Zhu X."/>
        </authorList>
    </citation>
    <scope>NUCLEOTIDE SEQUENCE</scope>
</reference>
<evidence type="ECO:0000313" key="3">
    <source>
        <dbReference type="EMBL" id="EAW84316.1"/>
    </source>
</evidence>
<dbReference type="DNASU" id="83546"/>
<name>Q8N210_HUMAN</name>
<proteinExistence type="evidence at transcript level"/>
<protein>
    <submittedName>
        <fullName evidence="3">Retbindin, isoform CRA_c</fullName>
    </submittedName>
    <submittedName>
        <fullName evidence="2">cDNA FLJ36353 fis, clone THYMU2007307</fullName>
    </submittedName>
</protein>
<dbReference type="PeptideAtlas" id="Q8N210"/>
<dbReference type="RefSeq" id="NP_001257369.1">
    <property type="nucleotide sequence ID" value="NM_001270440.1"/>
</dbReference>
<sequence length="224" mass="23894">MGWQLIWAKASCTWQDLVVPQRWTQQRHRALETIQNAVECRALNANPSWNTSNVPFAVASACGYWGYARHSRSARSSARPGSPTAKMISPAARLGSHSQKKGAVSPAALPMDRLECSGAISARCNLRLRGSSDSPAATSRIAGISGACHHAQLIFVFLVESAFHHVGQAGFELLTSGDPPTSASQSVGITGVSHRPRPPPSSFLPCLDPRDRIGTPQVPAPTLP</sequence>
<dbReference type="ChiTaRS" id="RTBDN">
    <property type="organism name" value="human"/>
</dbReference>
<dbReference type="PRINTS" id="PR02045">
    <property type="entry name" value="F138DOMAIN"/>
</dbReference>
<gene>
    <name evidence="3" type="primary">RTBDN</name>
    <name evidence="3" type="ORF">hCG_172506</name>
</gene>
<dbReference type="PANTHER" id="PTHR12138">
    <property type="entry name" value="PRIMATE-EXPANDED PROTEIN FAMILY"/>
    <property type="match status" value="1"/>
</dbReference>
<evidence type="ECO:0000313" key="2">
    <source>
        <dbReference type="EMBL" id="BAC04217.1"/>
    </source>
</evidence>
<reference evidence="3" key="3">
    <citation type="submission" date="2005-07" db="EMBL/GenBank/DDBJ databases">
        <authorList>
            <person name="Mural R.J."/>
            <person name="Istrail S."/>
            <person name="Sutton G."/>
            <person name="Florea L."/>
            <person name="Halpern A.L."/>
            <person name="Mobarry C.M."/>
            <person name="Lippert R."/>
            <person name="Walenz B."/>
            <person name="Shatkay H."/>
            <person name="Dew I."/>
            <person name="Miller J.R."/>
            <person name="Flanigan M.J."/>
            <person name="Edwards N.J."/>
            <person name="Bolanos R."/>
            <person name="Fasulo D."/>
            <person name="Halldorsson B.V."/>
            <person name="Hannenhalli S."/>
            <person name="Turner R."/>
            <person name="Yooseph S."/>
            <person name="Lu F."/>
            <person name="Nusskern D.R."/>
            <person name="Shue B.C."/>
            <person name="Zheng X.H."/>
            <person name="Zhong F."/>
            <person name="Delcher A.L."/>
            <person name="Huson D.H."/>
            <person name="Kravitz S.A."/>
            <person name="Mouchard L."/>
            <person name="Reinert K."/>
            <person name="Remington K.A."/>
            <person name="Clark A.G."/>
            <person name="Waterman M.S."/>
            <person name="Eichler E.E."/>
            <person name="Adams M.D."/>
            <person name="Hunkapiller M.W."/>
            <person name="Myers E.W."/>
            <person name="Venter J.C."/>
        </authorList>
    </citation>
    <scope>NUCLEOTIDE SEQUENCE</scope>
</reference>
<dbReference type="OrthoDB" id="5982417at2759"/>
<dbReference type="EMBL" id="AK093672">
    <property type="protein sequence ID" value="BAC04217.1"/>
    <property type="molecule type" value="mRNA"/>
</dbReference>
<reference evidence="2" key="2">
    <citation type="journal article" date="2004" name="Nat. Genet.">
        <title>Complete sequencing and characterization of 21,243 full-length human cDNAs.</title>
        <authorList>
            <person name="Ota T."/>
            <person name="Suzuki Y."/>
            <person name="Nishikawa T."/>
            <person name="Otsuki T."/>
            <person name="Sugiyama T."/>
            <person name="Irie R."/>
            <person name="Wakamatsu A."/>
            <person name="Hayashi K."/>
            <person name="Sato H."/>
            <person name="Nagai K."/>
            <person name="Kimura K."/>
            <person name="Makita H."/>
            <person name="Sekine M."/>
            <person name="Obayashi M."/>
            <person name="Nishi T."/>
            <person name="Shibahara T."/>
            <person name="Tanaka T."/>
            <person name="Ishii S."/>
            <person name="Yamamoto J."/>
            <person name="Saito K."/>
            <person name="Kawai Y."/>
            <person name="Isono Y."/>
            <person name="Nakamura Y."/>
            <person name="Nagahari K."/>
            <person name="Murakami K."/>
            <person name="Yasuda T."/>
            <person name="Iwayanagi T."/>
            <person name="Wagatsuma M."/>
            <person name="Shiratori A."/>
            <person name="Sudo H."/>
            <person name="Hosoiri T."/>
            <person name="Kaku Y."/>
            <person name="Kodaira H."/>
            <person name="Kondo H."/>
            <person name="Sugawara M."/>
            <person name="Takahashi M."/>
            <person name="Kanda K."/>
            <person name="Yokoi T."/>
            <person name="Furuya T."/>
            <person name="Kikkawa E."/>
            <person name="Omura Y."/>
            <person name="Abe K."/>
            <person name="Kamihara K."/>
            <person name="Katsuta N."/>
            <person name="Sato K."/>
            <person name="Tanikawa M."/>
            <person name="Yamazaki M."/>
            <person name="Ninomiya K."/>
            <person name="Ishibashi T."/>
            <person name="Yamashita H."/>
            <person name="Murakawa K."/>
            <person name="Fujimori K."/>
            <person name="Tanai H."/>
            <person name="Kimata M."/>
            <person name="Watanabe M."/>
            <person name="Hiraoka S."/>
            <person name="Chiba Y."/>
            <person name="Ishida S."/>
            <person name="Ono Y."/>
            <person name="Takiguchi S."/>
            <person name="Watanabe S."/>
            <person name="Yosida M."/>
            <person name="Hotuta T."/>
            <person name="Kusano J."/>
            <person name="Kanehori K."/>
            <person name="Takahashi-Fujii A."/>
            <person name="Hara H."/>
            <person name="Tanase T."/>
            <person name="Nomura Y."/>
            <person name="Togiya S."/>
            <person name="Komai F."/>
            <person name="Hara R."/>
            <person name="Takeuchi K."/>
            <person name="Arita M."/>
            <person name="Imose N."/>
            <person name="Musashino K."/>
            <person name="Yuuki H."/>
            <person name="Oshima A."/>
            <person name="Sasaki N."/>
            <person name="Aotsuka S."/>
            <person name="Yoshikawa Y."/>
            <person name="Matsunawa H."/>
            <person name="Ichihara T."/>
            <person name="Shiohata N."/>
            <person name="Sano S."/>
            <person name="Moriya S."/>
            <person name="Momiyama H."/>
            <person name="Satoh N."/>
            <person name="Takami S."/>
            <person name="Terashima Y."/>
            <person name="Suzuki O."/>
            <person name="Nakagawa S."/>
            <person name="Senoh A."/>
            <person name="Mizoguchi H."/>
            <person name="Goto Y."/>
            <person name="Shimizu F."/>
            <person name="Wakebe H."/>
            <person name="Hishigaki H."/>
            <person name="Watanabe T."/>
            <person name="Sugiyama A."/>
            <person name="Takemoto M."/>
            <person name="Kawakami B."/>
            <person name="Yamazaki M."/>
            <person name="Watanabe K."/>
            <person name="Kumagai A."/>
            <person name="Itakura S."/>
            <person name="Fukuzumi Y."/>
            <person name="Fujimori Y."/>
            <person name="Komiyama M."/>
            <person name="Tashiro H."/>
            <person name="Tanigami A."/>
            <person name="Fujiwara T."/>
            <person name="Ono T."/>
            <person name="Yamada K."/>
            <person name="Fujii Y."/>
            <person name="Ozaki K."/>
            <person name="Hirao M."/>
            <person name="Ohmori Y."/>
            <person name="Kawabata A."/>
            <person name="Hikiji T."/>
            <person name="Kobatake N."/>
            <person name="Inagaki H."/>
            <person name="Ikema Y."/>
            <person name="Okamoto S."/>
            <person name="Okitani R."/>
            <person name="Kawakami T."/>
            <person name="Noguchi S."/>
            <person name="Itoh T."/>
            <person name="Shigeta K."/>
            <person name="Senba T."/>
            <person name="Matsumura K."/>
            <person name="Nakajima Y."/>
            <person name="Mizuno T."/>
            <person name="Morinaga M."/>
            <person name="Sasaki M."/>
            <person name="Togashi T."/>
            <person name="Oyama M."/>
            <person name="Hata H."/>
            <person name="Watanabe M."/>
            <person name="Komatsu T."/>
            <person name="Mizushima-Sugano J."/>
            <person name="Satoh T."/>
            <person name="Shirai Y."/>
            <person name="Takahashi Y."/>
            <person name="Nakagawa K."/>
            <person name="Okumura K."/>
            <person name="Nagase T."/>
            <person name="Nomura N."/>
            <person name="Kikuchi H."/>
            <person name="Masuho Y."/>
            <person name="Yamashita R."/>
            <person name="Nakai K."/>
            <person name="Yada T."/>
            <person name="Nakamura Y."/>
            <person name="Ohara O."/>
            <person name="Isogai T."/>
            <person name="Sugano S."/>
        </authorList>
    </citation>
    <scope>NUCLEOTIDE SEQUENCE</scope>
    <source>
        <tissue evidence="2">Thymus</tissue>
    </source>
</reference>